<dbReference type="OrthoDB" id="3942885at2759"/>
<accession>A0A5M8PW90</accession>
<dbReference type="InterPro" id="IPR000008">
    <property type="entry name" value="C2_dom"/>
</dbReference>
<dbReference type="SUPFAM" id="SSF49562">
    <property type="entry name" value="C2 domain (Calcium/lipid-binding domain, CaLB)"/>
    <property type="match status" value="1"/>
</dbReference>
<dbReference type="Pfam" id="PF00168">
    <property type="entry name" value="C2"/>
    <property type="match status" value="1"/>
</dbReference>
<dbReference type="PROSITE" id="PS50222">
    <property type="entry name" value="EF_HAND_2"/>
    <property type="match status" value="1"/>
</dbReference>
<keyword evidence="5" id="KW-0539">Nucleus</keyword>
<dbReference type="InterPro" id="IPR036020">
    <property type="entry name" value="WW_dom_sf"/>
</dbReference>
<comment type="subcellular location">
    <subcellularLocation>
        <location evidence="2">Cytoplasm</location>
    </subcellularLocation>
    <subcellularLocation>
        <location evidence="1">Nucleus</location>
    </subcellularLocation>
</comment>
<feature type="domain" description="EF-hand" evidence="9">
    <location>
        <begin position="358"/>
        <end position="393"/>
    </location>
</feature>
<evidence type="ECO:0000259" key="7">
    <source>
        <dbReference type="PROSITE" id="PS50004"/>
    </source>
</evidence>
<dbReference type="SMART" id="SM00456">
    <property type="entry name" value="WW"/>
    <property type="match status" value="1"/>
</dbReference>
<dbReference type="Proteomes" id="UP000324767">
    <property type="component" value="Unassembled WGS sequence"/>
</dbReference>
<feature type="region of interest" description="Disordered" evidence="6">
    <location>
        <begin position="262"/>
        <end position="291"/>
    </location>
</feature>
<dbReference type="EMBL" id="VXIT01000003">
    <property type="protein sequence ID" value="KAA6413943.1"/>
    <property type="molecule type" value="Genomic_DNA"/>
</dbReference>
<protein>
    <submittedName>
        <fullName evidence="10">Uncharacterized protein</fullName>
    </submittedName>
</protein>
<dbReference type="InterPro" id="IPR002048">
    <property type="entry name" value="EF_hand_dom"/>
</dbReference>
<evidence type="ECO:0000256" key="4">
    <source>
        <dbReference type="ARBA" id="ARBA00022837"/>
    </source>
</evidence>
<dbReference type="FunFam" id="2.20.70.10:FF:000017">
    <property type="entry name" value="E3 ubiquitin-protein ligase"/>
    <property type="match status" value="1"/>
</dbReference>
<dbReference type="PANTHER" id="PTHR17616:SF8">
    <property type="entry name" value="TRANSCRIPTIONAL COACTIVATOR YORKIE"/>
    <property type="match status" value="1"/>
</dbReference>
<dbReference type="SMART" id="SM00239">
    <property type="entry name" value="C2"/>
    <property type="match status" value="1"/>
</dbReference>
<proteinExistence type="predicted"/>
<dbReference type="SUPFAM" id="SSF51045">
    <property type="entry name" value="WW domain"/>
    <property type="match status" value="1"/>
</dbReference>
<evidence type="ECO:0000256" key="5">
    <source>
        <dbReference type="ARBA" id="ARBA00023242"/>
    </source>
</evidence>
<dbReference type="GO" id="GO:0005737">
    <property type="term" value="C:cytoplasm"/>
    <property type="evidence" value="ECO:0007669"/>
    <property type="project" value="UniProtKB-SubCell"/>
</dbReference>
<organism evidence="10 11">
    <name type="scientific">Lasallia pustulata</name>
    <dbReference type="NCBI Taxonomy" id="136370"/>
    <lineage>
        <taxon>Eukaryota</taxon>
        <taxon>Fungi</taxon>
        <taxon>Dikarya</taxon>
        <taxon>Ascomycota</taxon>
        <taxon>Pezizomycotina</taxon>
        <taxon>Lecanoromycetes</taxon>
        <taxon>OSLEUM clade</taxon>
        <taxon>Umbilicariomycetidae</taxon>
        <taxon>Umbilicariales</taxon>
        <taxon>Umbilicariaceae</taxon>
        <taxon>Lasallia</taxon>
    </lineage>
</organism>
<evidence type="ECO:0000313" key="11">
    <source>
        <dbReference type="Proteomes" id="UP000324767"/>
    </source>
</evidence>
<gene>
    <name evidence="10" type="ORF">FRX48_02305</name>
</gene>
<dbReference type="AlphaFoldDB" id="A0A5M8PW90"/>
<keyword evidence="4" id="KW-0106">Calcium</keyword>
<feature type="domain" description="WW" evidence="8">
    <location>
        <begin position="909"/>
        <end position="942"/>
    </location>
</feature>
<dbReference type="InterPro" id="IPR001202">
    <property type="entry name" value="WW_dom"/>
</dbReference>
<dbReference type="InterPro" id="IPR011992">
    <property type="entry name" value="EF-hand-dom_pair"/>
</dbReference>
<dbReference type="Gene3D" id="2.60.40.150">
    <property type="entry name" value="C2 domain"/>
    <property type="match status" value="1"/>
</dbReference>
<dbReference type="Pfam" id="PF00397">
    <property type="entry name" value="WW"/>
    <property type="match status" value="1"/>
</dbReference>
<evidence type="ECO:0000256" key="2">
    <source>
        <dbReference type="ARBA" id="ARBA00004496"/>
    </source>
</evidence>
<dbReference type="SUPFAM" id="SSF47473">
    <property type="entry name" value="EF-hand"/>
    <property type="match status" value="1"/>
</dbReference>
<dbReference type="GO" id="GO:0005509">
    <property type="term" value="F:calcium ion binding"/>
    <property type="evidence" value="ECO:0007669"/>
    <property type="project" value="InterPro"/>
</dbReference>
<dbReference type="CDD" id="cd00201">
    <property type="entry name" value="WW"/>
    <property type="match status" value="1"/>
</dbReference>
<dbReference type="GO" id="GO:0005634">
    <property type="term" value="C:nucleus"/>
    <property type="evidence" value="ECO:0007669"/>
    <property type="project" value="UniProtKB-SubCell"/>
</dbReference>
<dbReference type="PROSITE" id="PS50004">
    <property type="entry name" value="C2"/>
    <property type="match status" value="1"/>
</dbReference>
<evidence type="ECO:0000256" key="3">
    <source>
        <dbReference type="ARBA" id="ARBA00022490"/>
    </source>
</evidence>
<dbReference type="Gene3D" id="2.20.70.10">
    <property type="match status" value="1"/>
</dbReference>
<dbReference type="GO" id="GO:0003713">
    <property type="term" value="F:transcription coactivator activity"/>
    <property type="evidence" value="ECO:0007669"/>
    <property type="project" value="TreeGrafter"/>
</dbReference>
<feature type="domain" description="C2" evidence="7">
    <location>
        <begin position="680"/>
        <end position="805"/>
    </location>
</feature>
<dbReference type="PROSITE" id="PS50020">
    <property type="entry name" value="WW_DOMAIN_2"/>
    <property type="match status" value="1"/>
</dbReference>
<comment type="caution">
    <text evidence="10">The sequence shown here is derived from an EMBL/GenBank/DDBJ whole genome shotgun (WGS) entry which is preliminary data.</text>
</comment>
<evidence type="ECO:0000313" key="10">
    <source>
        <dbReference type="EMBL" id="KAA6413943.1"/>
    </source>
</evidence>
<keyword evidence="3" id="KW-0963">Cytoplasm</keyword>
<dbReference type="InterPro" id="IPR035892">
    <property type="entry name" value="C2_domain_sf"/>
</dbReference>
<dbReference type="Gene3D" id="1.10.238.10">
    <property type="entry name" value="EF-hand"/>
    <property type="match status" value="1"/>
</dbReference>
<dbReference type="PROSITE" id="PS01159">
    <property type="entry name" value="WW_DOMAIN_1"/>
    <property type="match status" value="1"/>
</dbReference>
<dbReference type="PROSITE" id="PS00018">
    <property type="entry name" value="EF_HAND_1"/>
    <property type="match status" value="1"/>
</dbReference>
<reference evidence="10 11" key="1">
    <citation type="submission" date="2019-09" db="EMBL/GenBank/DDBJ databases">
        <title>The hologenome of the rock-dwelling lichen Lasallia pustulata.</title>
        <authorList>
            <person name="Greshake Tzovaras B."/>
            <person name="Segers F."/>
            <person name="Bicker A."/>
            <person name="Dal Grande F."/>
            <person name="Otte J."/>
            <person name="Hankeln T."/>
            <person name="Schmitt I."/>
            <person name="Ebersberger I."/>
        </authorList>
    </citation>
    <scope>NUCLEOTIDE SEQUENCE [LARGE SCALE GENOMIC DNA]</scope>
    <source>
        <strain evidence="10">A1-1</strain>
    </source>
</reference>
<dbReference type="GO" id="GO:0045944">
    <property type="term" value="P:positive regulation of transcription by RNA polymerase II"/>
    <property type="evidence" value="ECO:0007669"/>
    <property type="project" value="TreeGrafter"/>
</dbReference>
<evidence type="ECO:0000259" key="9">
    <source>
        <dbReference type="PROSITE" id="PS50222"/>
    </source>
</evidence>
<evidence type="ECO:0000256" key="1">
    <source>
        <dbReference type="ARBA" id="ARBA00004123"/>
    </source>
</evidence>
<dbReference type="InterPro" id="IPR018247">
    <property type="entry name" value="EF_Hand_1_Ca_BS"/>
</dbReference>
<evidence type="ECO:0000259" key="8">
    <source>
        <dbReference type="PROSITE" id="PS50020"/>
    </source>
</evidence>
<evidence type="ECO:0000256" key="6">
    <source>
        <dbReference type="SAM" id="MobiDB-lite"/>
    </source>
</evidence>
<sequence length="945" mass="106342">MAFGFSVGDFLAVGQLAWTVYSKCKASVAEFNDVSRDVRSMHIVLKAIEDYWTENDKLSSIQRQDLGVLAEACKETLQQLTELLEKHKSLGSQWKRPIDRMKWAAKGIAPIRDDLLKNTVYLSAFNTTITNASSHATILRALNRIQWEFQTGRRAIPAFSRATVQDIDNDDEDTWRGITADLEGLGVDPASVPSHQNYIKRWLDEVVFGESAEGVEVQDHLDGLDDSGSLGSQAPDLVAGATTTISGETIGSGHDYWGASEELSRQEPGSGERCPSAGSHRSKDSSWRPLSEPNPAYVQNLLSRLLNLEYSGSDDPNTMLVPIKRVYYQADWTDRGYLYRTDVEYHCRSAIGKTEFSCDDQELFEIVRSEDRNRDGKIDCIEFVEIIHRLVDLAKKAKEQKFQQLVEDSNLQGARLAKYEQQLLWSTRPGQTILPWGWSRDDTPSDGVQYTSPLGLKSGSGPVIPTDSFTSLAFNAARVCIPRISQAQEKWGRYTAKMPKKFSNEYQEALELVLLAASNFVILESSHGPTKFSDLDNLVAMADLAVLDGSPEFEGCPVAILRGLQHECYNMLNAIEGFVFELKDSELKQFVRDSPWSRTGQGDCSDSPPSIGEWRRLQMPVRAARINVESGRWDMIKETVSNCRAWYKSHSVLQLRAIESLQHLKNARHRLALADEREMCARNAEAAVRQGFKAETATLRVTVIAADGLLKPDLFWPPDPLAVITIDDQKSKRTEPVSKTQCPYWNERFDFDITKASILHIKVLDQRNLRRSEVGEKGFLGALSLRIAQLIELRTGEDEMITRELEGGRAGKITFNLSIIDAEVPEAATYEHPKMDLQEWINDRLRIEAWEREETSDGRIYYRNRDTGARTAAFALKQEASIFPIPRSLSETRVVLPKTPASRTAVSLPPLPTGWDMRTTDSGRVYFVDHGNRTTSWVDPRLPLP</sequence>
<dbReference type="GO" id="GO:0035329">
    <property type="term" value="P:hippo signaling"/>
    <property type="evidence" value="ECO:0007669"/>
    <property type="project" value="TreeGrafter"/>
</dbReference>
<dbReference type="InterPro" id="IPR051583">
    <property type="entry name" value="YAP1"/>
</dbReference>
<name>A0A5M8PW90_9LECA</name>
<dbReference type="PANTHER" id="PTHR17616">
    <property type="entry name" value="YES-ASSOCIATED PROTEIN YAP1 FAMILY MEMBER"/>
    <property type="match status" value="1"/>
</dbReference>